<dbReference type="CDD" id="cd00082">
    <property type="entry name" value="HisKA"/>
    <property type="match status" value="1"/>
</dbReference>
<evidence type="ECO:0000256" key="6">
    <source>
        <dbReference type="ARBA" id="ARBA00022777"/>
    </source>
</evidence>
<evidence type="ECO:0000256" key="3">
    <source>
        <dbReference type="ARBA" id="ARBA00012438"/>
    </source>
</evidence>
<evidence type="ECO:0000256" key="7">
    <source>
        <dbReference type="ARBA" id="ARBA00023012"/>
    </source>
</evidence>
<dbReference type="AlphaFoldDB" id="F6DR23"/>
<dbReference type="GO" id="GO:0005524">
    <property type="term" value="F:ATP binding"/>
    <property type="evidence" value="ECO:0007669"/>
    <property type="project" value="UniProtKB-KW"/>
</dbReference>
<dbReference type="SMART" id="SM00387">
    <property type="entry name" value="HATPase_c"/>
    <property type="match status" value="1"/>
</dbReference>
<dbReference type="PROSITE" id="PS50109">
    <property type="entry name" value="HIS_KIN"/>
    <property type="match status" value="1"/>
</dbReference>
<dbReference type="PANTHER" id="PTHR45453">
    <property type="entry name" value="PHOSPHATE REGULON SENSOR PROTEIN PHOR"/>
    <property type="match status" value="1"/>
</dbReference>
<dbReference type="Pfam" id="PF02518">
    <property type="entry name" value="HATPase_c"/>
    <property type="match status" value="1"/>
</dbReference>
<keyword evidence="9" id="KW-0812">Transmembrane</keyword>
<evidence type="ECO:0000256" key="5">
    <source>
        <dbReference type="ARBA" id="ARBA00022679"/>
    </source>
</evidence>
<dbReference type="Pfam" id="PF00512">
    <property type="entry name" value="HisKA"/>
    <property type="match status" value="1"/>
</dbReference>
<keyword evidence="8 9" id="KW-0472">Membrane</keyword>
<reference evidence="11 12" key="2">
    <citation type="journal article" date="2012" name="Stand. Genomic Sci.">
        <title>Complete genome sequence of the sulfate-reducing firmicute Desulfotomaculum ruminis type strain (DL(T)).</title>
        <authorList>
            <person name="Spring S."/>
            <person name="Visser M."/>
            <person name="Lu M."/>
            <person name="Copeland A."/>
            <person name="Lapidus A."/>
            <person name="Lucas S."/>
            <person name="Cheng J.F."/>
            <person name="Han C."/>
            <person name="Tapia R."/>
            <person name="Goodwin L.A."/>
            <person name="Pitluck S."/>
            <person name="Ivanova N."/>
            <person name="Land M."/>
            <person name="Hauser L."/>
            <person name="Larimer F."/>
            <person name="Rohde M."/>
            <person name="Goker M."/>
            <person name="Detter J.C."/>
            <person name="Kyrpides N.C."/>
            <person name="Woyke T."/>
            <person name="Schaap P.J."/>
            <person name="Plugge C.M."/>
            <person name="Muyzer G."/>
            <person name="Kuever J."/>
            <person name="Pereira I.A."/>
            <person name="Parshina S.N."/>
            <person name="Bernier-Latmani R."/>
            <person name="Stams A.J."/>
            <person name="Klenk H.P."/>
        </authorList>
    </citation>
    <scope>NUCLEOTIDE SEQUENCE [LARGE SCALE GENOMIC DNA]</scope>
    <source>
        <strain evidence="12">ATCC 23193 / DSM 2154 / NCIB 8452 / DL</strain>
    </source>
</reference>
<dbReference type="GO" id="GO:0000155">
    <property type="term" value="F:phosphorelay sensor kinase activity"/>
    <property type="evidence" value="ECO:0007669"/>
    <property type="project" value="InterPro"/>
</dbReference>
<dbReference type="GO" id="GO:0005886">
    <property type="term" value="C:plasma membrane"/>
    <property type="evidence" value="ECO:0007669"/>
    <property type="project" value="TreeGrafter"/>
</dbReference>
<dbReference type="InterPro" id="IPR036890">
    <property type="entry name" value="HATPase_C_sf"/>
</dbReference>
<dbReference type="InterPro" id="IPR004358">
    <property type="entry name" value="Sig_transdc_His_kin-like_C"/>
</dbReference>
<sequence>MIHKLRRKFILINMTLVSLVLLIVFAAICFFSYQRMQMESYDAMRRAIAREPNMAPPIMEIGGKRPQKPVPMIPIFSVALDENKRIHSIRRENVAVSDEVAAEATERALASDSMSGVLFDLKLRYLVAQTPDGVKIAFADMERELGSMTSLLITLLMVGLGGLAAFFFISLFLSGWALRPVEKAWEQQRQFVADASHELKTPLTVILANIGILLSNRQDTIERQIKWVEYTQAEANRMKKLTDDLLFLAKSDTMQMPVPQTKLNFSDAVWSCLLPFESVAFEQGIALNSEIAPDITLLGDESQLKQLVVILLDNACKYAGRNGAVTITLKRIQEKVQLFVNNTGPPIPADQLLHIFERFYRVDGSRAREHGGYGLGLAIAKTIVENYHGKISVASNEQGGTTFICTFPIK</sequence>
<dbReference type="EMBL" id="CP002780">
    <property type="protein sequence ID" value="AEG59742.1"/>
    <property type="molecule type" value="Genomic_DNA"/>
</dbReference>
<accession>F6DR23</accession>
<dbReference type="CDD" id="cd00075">
    <property type="entry name" value="HATPase"/>
    <property type="match status" value="1"/>
</dbReference>
<evidence type="ECO:0000256" key="8">
    <source>
        <dbReference type="ARBA" id="ARBA00023136"/>
    </source>
</evidence>
<keyword evidence="12" id="KW-1185">Reference proteome</keyword>
<keyword evidence="9" id="KW-1133">Transmembrane helix</keyword>
<comment type="subcellular location">
    <subcellularLocation>
        <location evidence="2">Membrane</location>
    </subcellularLocation>
</comment>
<dbReference type="KEGG" id="dru:Desru_1476"/>
<evidence type="ECO:0000256" key="1">
    <source>
        <dbReference type="ARBA" id="ARBA00000085"/>
    </source>
</evidence>
<dbReference type="PRINTS" id="PR00344">
    <property type="entry name" value="BCTRLSENSOR"/>
</dbReference>
<evidence type="ECO:0000259" key="10">
    <source>
        <dbReference type="PROSITE" id="PS50109"/>
    </source>
</evidence>
<dbReference type="EC" id="2.7.13.3" evidence="3"/>
<dbReference type="GO" id="GO:0016036">
    <property type="term" value="P:cellular response to phosphate starvation"/>
    <property type="evidence" value="ECO:0007669"/>
    <property type="project" value="TreeGrafter"/>
</dbReference>
<dbReference type="Proteomes" id="UP000009234">
    <property type="component" value="Chromosome"/>
</dbReference>
<evidence type="ECO:0000256" key="4">
    <source>
        <dbReference type="ARBA" id="ARBA00022553"/>
    </source>
</evidence>
<reference evidence="12" key="1">
    <citation type="submission" date="2011-05" db="EMBL/GenBank/DDBJ databases">
        <title>Complete sequence of Desulfotomaculum ruminis DSM 2154.</title>
        <authorList>
            <person name="Lucas S."/>
            <person name="Copeland A."/>
            <person name="Lapidus A."/>
            <person name="Cheng J.-F."/>
            <person name="Goodwin L."/>
            <person name="Pitluck S."/>
            <person name="Lu M."/>
            <person name="Detter J.C."/>
            <person name="Han C."/>
            <person name="Tapia R."/>
            <person name="Land M."/>
            <person name="Hauser L."/>
            <person name="Kyrpides N."/>
            <person name="Ivanova N."/>
            <person name="Mikhailova N."/>
            <person name="Pagani I."/>
            <person name="Stams A.J.M."/>
            <person name="Plugge C.M."/>
            <person name="Muyzer G."/>
            <person name="Kuever J."/>
            <person name="Parshina S.N."/>
            <person name="Ivanova A.E."/>
            <person name="Nazina T.N."/>
            <person name="Brambilla E."/>
            <person name="Spring S."/>
            <person name="Klenk H.-P."/>
            <person name="Woyke T."/>
        </authorList>
    </citation>
    <scope>NUCLEOTIDE SEQUENCE [LARGE SCALE GENOMIC DNA]</scope>
    <source>
        <strain evidence="12">ATCC 23193 / DSM 2154 / NCIB 8452 / DL</strain>
    </source>
</reference>
<name>F6DR23_DESRL</name>
<dbReference type="RefSeq" id="WP_013841511.1">
    <property type="nucleotide sequence ID" value="NC_015589.1"/>
</dbReference>
<dbReference type="SUPFAM" id="SSF55874">
    <property type="entry name" value="ATPase domain of HSP90 chaperone/DNA topoisomerase II/histidine kinase"/>
    <property type="match status" value="1"/>
</dbReference>
<feature type="transmembrane region" description="Helical" evidence="9">
    <location>
        <begin position="151"/>
        <end position="173"/>
    </location>
</feature>
<organism evidence="11 12">
    <name type="scientific">Desulforamulus ruminis (strain ATCC 23193 / DSM 2154 / NCIMB 8452 / DL)</name>
    <name type="common">Desulfotomaculum ruminis</name>
    <dbReference type="NCBI Taxonomy" id="696281"/>
    <lineage>
        <taxon>Bacteria</taxon>
        <taxon>Bacillati</taxon>
        <taxon>Bacillota</taxon>
        <taxon>Clostridia</taxon>
        <taxon>Eubacteriales</taxon>
        <taxon>Peptococcaceae</taxon>
        <taxon>Desulforamulus</taxon>
    </lineage>
</organism>
<keyword evidence="4" id="KW-0597">Phosphoprotein</keyword>
<feature type="transmembrane region" description="Helical" evidence="9">
    <location>
        <begin position="9"/>
        <end position="33"/>
    </location>
</feature>
<evidence type="ECO:0000313" key="12">
    <source>
        <dbReference type="Proteomes" id="UP000009234"/>
    </source>
</evidence>
<evidence type="ECO:0000256" key="9">
    <source>
        <dbReference type="SAM" id="Phobius"/>
    </source>
</evidence>
<dbReference type="InterPro" id="IPR005467">
    <property type="entry name" value="His_kinase_dom"/>
</dbReference>
<dbReference type="FunFam" id="1.10.287.130:FF:000001">
    <property type="entry name" value="Two-component sensor histidine kinase"/>
    <property type="match status" value="1"/>
</dbReference>
<dbReference type="PANTHER" id="PTHR45453:SF1">
    <property type="entry name" value="PHOSPHATE REGULON SENSOR PROTEIN PHOR"/>
    <property type="match status" value="1"/>
</dbReference>
<dbReference type="InterPro" id="IPR050351">
    <property type="entry name" value="BphY/WalK/GraS-like"/>
</dbReference>
<evidence type="ECO:0000256" key="2">
    <source>
        <dbReference type="ARBA" id="ARBA00004370"/>
    </source>
</evidence>
<dbReference type="FunFam" id="3.30.565.10:FF:000006">
    <property type="entry name" value="Sensor histidine kinase WalK"/>
    <property type="match status" value="1"/>
</dbReference>
<comment type="catalytic activity">
    <reaction evidence="1">
        <text>ATP + protein L-histidine = ADP + protein N-phospho-L-histidine.</text>
        <dbReference type="EC" id="2.7.13.3"/>
    </reaction>
</comment>
<gene>
    <name evidence="11" type="ordered locus">Desru_1476</name>
</gene>
<dbReference type="InterPro" id="IPR003661">
    <property type="entry name" value="HisK_dim/P_dom"/>
</dbReference>
<dbReference type="STRING" id="696281.Desru_1476"/>
<keyword evidence="5" id="KW-0808">Transferase</keyword>
<dbReference type="InterPro" id="IPR003594">
    <property type="entry name" value="HATPase_dom"/>
</dbReference>
<protein>
    <recommendedName>
        <fullName evidence="3">histidine kinase</fullName>
        <ecNumber evidence="3">2.7.13.3</ecNumber>
    </recommendedName>
</protein>
<keyword evidence="6" id="KW-0418">Kinase</keyword>
<keyword evidence="11" id="KW-0547">Nucleotide-binding</keyword>
<keyword evidence="11" id="KW-0067">ATP-binding</keyword>
<dbReference type="Gene3D" id="1.10.287.130">
    <property type="match status" value="1"/>
</dbReference>
<dbReference type="HOGENOM" id="CLU_000445_89_6_9"/>
<dbReference type="SUPFAM" id="SSF47384">
    <property type="entry name" value="Homodimeric domain of signal transducing histidine kinase"/>
    <property type="match status" value="1"/>
</dbReference>
<dbReference type="eggNOG" id="COG5002">
    <property type="taxonomic scope" value="Bacteria"/>
</dbReference>
<feature type="domain" description="Histidine kinase" evidence="10">
    <location>
        <begin position="194"/>
        <end position="410"/>
    </location>
</feature>
<proteinExistence type="predicted"/>
<dbReference type="Gene3D" id="3.30.565.10">
    <property type="entry name" value="Histidine kinase-like ATPase, C-terminal domain"/>
    <property type="match status" value="1"/>
</dbReference>
<dbReference type="OrthoDB" id="112712at2"/>
<keyword evidence="7" id="KW-0902">Two-component regulatory system</keyword>
<dbReference type="GO" id="GO:0004721">
    <property type="term" value="F:phosphoprotein phosphatase activity"/>
    <property type="evidence" value="ECO:0007669"/>
    <property type="project" value="TreeGrafter"/>
</dbReference>
<dbReference type="InterPro" id="IPR036097">
    <property type="entry name" value="HisK_dim/P_sf"/>
</dbReference>
<dbReference type="SMART" id="SM00388">
    <property type="entry name" value="HisKA"/>
    <property type="match status" value="1"/>
</dbReference>
<evidence type="ECO:0000313" key="11">
    <source>
        <dbReference type="EMBL" id="AEG59742.1"/>
    </source>
</evidence>